<dbReference type="FunFam" id="3.10.360.10:FF:000001">
    <property type="entry name" value="Beta-defensin 1"/>
    <property type="match status" value="1"/>
</dbReference>
<dbReference type="GO" id="GO:0005576">
    <property type="term" value="C:extracellular region"/>
    <property type="evidence" value="ECO:0007669"/>
    <property type="project" value="UniProtKB-SubCell"/>
</dbReference>
<dbReference type="Pfam" id="PF00711">
    <property type="entry name" value="Defensin_beta"/>
    <property type="match status" value="1"/>
</dbReference>
<evidence type="ECO:0000256" key="2">
    <source>
        <dbReference type="ARBA" id="ARBA00022525"/>
    </source>
</evidence>
<feature type="chain" id="PRO_5034687046" description="Beta/alpha-defensin C-terminal domain-containing protein" evidence="7">
    <location>
        <begin position="21"/>
        <end position="69"/>
    </location>
</feature>
<keyword evidence="10" id="KW-1185">Reference proteome</keyword>
<protein>
    <recommendedName>
        <fullName evidence="8">Beta/alpha-defensin C-terminal domain-containing protein</fullName>
    </recommendedName>
</protein>
<sequence length="69" mass="7994">MKIKTLFCLFVFRIIPPLYSRCLANGGRCFFLRCPPGYSQIGLCAPFLLCCKRRVNSEFYKGDFTVPYI</sequence>
<evidence type="ECO:0000259" key="8">
    <source>
        <dbReference type="SMART" id="SM00048"/>
    </source>
</evidence>
<dbReference type="SUPFAM" id="SSF57392">
    <property type="entry name" value="Defensin-like"/>
    <property type="match status" value="1"/>
</dbReference>
<evidence type="ECO:0000256" key="4">
    <source>
        <dbReference type="ARBA" id="ARBA00022940"/>
    </source>
</evidence>
<dbReference type="InterPro" id="IPR001855">
    <property type="entry name" value="Defensin_beta-like"/>
</dbReference>
<proteinExistence type="predicted"/>
<evidence type="ECO:0000313" key="9">
    <source>
        <dbReference type="Ensembl" id="ENSPCEP00000016743.1"/>
    </source>
</evidence>
<keyword evidence="6" id="KW-1015">Disulfide bond</keyword>
<dbReference type="InterPro" id="IPR006080">
    <property type="entry name" value="Beta/alpha-defensin_C"/>
</dbReference>
<comment type="subcellular location">
    <subcellularLocation>
        <location evidence="1">Secreted</location>
    </subcellularLocation>
</comment>
<evidence type="ECO:0000256" key="5">
    <source>
        <dbReference type="ARBA" id="ARBA00023022"/>
    </source>
</evidence>
<dbReference type="Proteomes" id="UP000694393">
    <property type="component" value="Unplaced"/>
</dbReference>
<keyword evidence="5" id="KW-0044">Antibiotic</keyword>
<reference evidence="9" key="2">
    <citation type="submission" date="2025-09" db="UniProtKB">
        <authorList>
            <consortium name="Ensembl"/>
        </authorList>
    </citation>
    <scope>IDENTIFICATION</scope>
</reference>
<keyword evidence="3" id="KW-0929">Antimicrobial</keyword>
<dbReference type="AlphaFoldDB" id="A0A8C8S7C9"/>
<keyword evidence="4" id="KW-0211">Defensin</keyword>
<keyword evidence="2" id="KW-0964">Secreted</keyword>
<reference evidence="9" key="1">
    <citation type="submission" date="2025-08" db="UniProtKB">
        <authorList>
            <consortium name="Ensembl"/>
        </authorList>
    </citation>
    <scope>IDENTIFICATION</scope>
</reference>
<dbReference type="GO" id="GO:0042742">
    <property type="term" value="P:defense response to bacterium"/>
    <property type="evidence" value="ECO:0007669"/>
    <property type="project" value="UniProtKB-KW"/>
</dbReference>
<feature type="signal peptide" evidence="7">
    <location>
        <begin position="1"/>
        <end position="20"/>
    </location>
</feature>
<name>A0A8C8S7C9_9SAUR</name>
<keyword evidence="7" id="KW-0732">Signal</keyword>
<accession>A0A8C8S7C9</accession>
<evidence type="ECO:0000313" key="10">
    <source>
        <dbReference type="Proteomes" id="UP000694393"/>
    </source>
</evidence>
<dbReference type="SMART" id="SM00048">
    <property type="entry name" value="DEFSN"/>
    <property type="match status" value="1"/>
</dbReference>
<evidence type="ECO:0000256" key="3">
    <source>
        <dbReference type="ARBA" id="ARBA00022529"/>
    </source>
</evidence>
<dbReference type="Ensembl" id="ENSPCET00000017332.1">
    <property type="protein sequence ID" value="ENSPCEP00000016743.1"/>
    <property type="gene ID" value="ENSPCEG00000013165.1"/>
</dbReference>
<feature type="domain" description="Beta/alpha-defensin C-terminal" evidence="8">
    <location>
        <begin position="22"/>
        <end position="51"/>
    </location>
</feature>
<evidence type="ECO:0000256" key="7">
    <source>
        <dbReference type="SAM" id="SignalP"/>
    </source>
</evidence>
<evidence type="ECO:0000256" key="6">
    <source>
        <dbReference type="ARBA" id="ARBA00023157"/>
    </source>
</evidence>
<dbReference type="Gene3D" id="3.10.360.10">
    <property type="entry name" value="Antimicrobial Peptide, Beta-defensin 2, Chain A"/>
    <property type="match status" value="1"/>
</dbReference>
<organism evidence="9 10">
    <name type="scientific">Pelusios castaneus</name>
    <name type="common">West African mud turtle</name>
    <dbReference type="NCBI Taxonomy" id="367368"/>
    <lineage>
        <taxon>Eukaryota</taxon>
        <taxon>Metazoa</taxon>
        <taxon>Chordata</taxon>
        <taxon>Craniata</taxon>
        <taxon>Vertebrata</taxon>
        <taxon>Euteleostomi</taxon>
        <taxon>Archelosauria</taxon>
        <taxon>Testudinata</taxon>
        <taxon>Testudines</taxon>
        <taxon>Pleurodira</taxon>
        <taxon>Pelomedusidae</taxon>
        <taxon>Pelusios</taxon>
    </lineage>
</organism>
<evidence type="ECO:0000256" key="1">
    <source>
        <dbReference type="ARBA" id="ARBA00004613"/>
    </source>
</evidence>